<protein>
    <recommendedName>
        <fullName evidence="1">Protein kinase domain-containing protein</fullName>
    </recommendedName>
</protein>
<dbReference type="PROSITE" id="PS50011">
    <property type="entry name" value="PROTEIN_KINASE_DOM"/>
    <property type="match status" value="1"/>
</dbReference>
<dbReference type="GO" id="GO:0004672">
    <property type="term" value="F:protein kinase activity"/>
    <property type="evidence" value="ECO:0007669"/>
    <property type="project" value="InterPro"/>
</dbReference>
<dbReference type="Pfam" id="PF00069">
    <property type="entry name" value="Pkinase"/>
    <property type="match status" value="1"/>
</dbReference>
<reference evidence="3" key="1">
    <citation type="journal article" date="2014" name="Proc. Natl. Acad. Sci. U.S.A.">
        <title>Extensive sampling of basidiomycete genomes demonstrates inadequacy of the white-rot/brown-rot paradigm for wood decay fungi.</title>
        <authorList>
            <person name="Riley R."/>
            <person name="Salamov A.A."/>
            <person name="Brown D.W."/>
            <person name="Nagy L.G."/>
            <person name="Floudas D."/>
            <person name="Held B.W."/>
            <person name="Levasseur A."/>
            <person name="Lombard V."/>
            <person name="Morin E."/>
            <person name="Otillar R."/>
            <person name="Lindquist E.A."/>
            <person name="Sun H."/>
            <person name="LaButti K.M."/>
            <person name="Schmutz J."/>
            <person name="Jabbour D."/>
            <person name="Luo H."/>
            <person name="Baker S.E."/>
            <person name="Pisabarro A.G."/>
            <person name="Walton J.D."/>
            <person name="Blanchette R.A."/>
            <person name="Henrissat B."/>
            <person name="Martin F."/>
            <person name="Cullen D."/>
            <person name="Hibbett D.S."/>
            <person name="Grigoriev I.V."/>
        </authorList>
    </citation>
    <scope>NUCLEOTIDE SEQUENCE [LARGE SCALE GENOMIC DNA]</scope>
    <source>
        <strain evidence="3">FD-172 SS1</strain>
    </source>
</reference>
<dbReference type="GO" id="GO:0005524">
    <property type="term" value="F:ATP binding"/>
    <property type="evidence" value="ECO:0007669"/>
    <property type="project" value="InterPro"/>
</dbReference>
<dbReference type="HOGENOM" id="CLU_013871_2_2_1"/>
<sequence length="432" mass="48184">MPVDFFKAQEDVKGPLVYCNRPLSATSIPVTLLHPVFGTFVDDSQNYAPAATDYAFVFDLTLSMSGYFSSEDERRDAFIKLLFDYYEIQLSPSEIGAGYRTDGHVIVGGFIPALTEAKGKFASDGAEPYFQGCTYYVEAYKTAHSEASFGFAELAATDRPHADVLGPILPPFCNPHDAQLKETIVRFFGAFKNAFHSLKAYYEVEIPKLRSLTSPSSVQPLFPYPRTYTSLGENPTSVAFQYTRKYDTLRPTQLIFYGADEEDDQVGRKLCIKFVRRYSKEAHELCALQGQAPALYGFEKLAGGWYTIVMEDLEAHIPYNEAHGLSPAQRRLVRSEVLECMHALHSQNIAHGDIRGANILINVHPENGSLSVKLIDFDWAGTAGVVKYLMNVNCKEVRRPQGAVDGLPILKEHDLIMVYWATPMPADSDPVV</sequence>
<dbReference type="Proteomes" id="UP000027195">
    <property type="component" value="Unassembled WGS sequence"/>
</dbReference>
<keyword evidence="3" id="KW-1185">Reference proteome</keyword>
<gene>
    <name evidence="2" type="ORF">BOTBODRAFT_143115</name>
</gene>
<dbReference type="SUPFAM" id="SSF56112">
    <property type="entry name" value="Protein kinase-like (PK-like)"/>
    <property type="match status" value="1"/>
</dbReference>
<dbReference type="EMBL" id="KL198019">
    <property type="protein sequence ID" value="KDQ19682.1"/>
    <property type="molecule type" value="Genomic_DNA"/>
</dbReference>
<dbReference type="InterPro" id="IPR011009">
    <property type="entry name" value="Kinase-like_dom_sf"/>
</dbReference>
<proteinExistence type="predicted"/>
<evidence type="ECO:0000313" key="2">
    <source>
        <dbReference type="EMBL" id="KDQ19682.1"/>
    </source>
</evidence>
<name>A0A067N6B5_BOTB1</name>
<dbReference type="STRING" id="930990.A0A067N6B5"/>
<evidence type="ECO:0000313" key="3">
    <source>
        <dbReference type="Proteomes" id="UP000027195"/>
    </source>
</evidence>
<dbReference type="OrthoDB" id="3261131at2759"/>
<dbReference type="InParanoid" id="A0A067N6B5"/>
<dbReference type="InterPro" id="IPR000719">
    <property type="entry name" value="Prot_kinase_dom"/>
</dbReference>
<feature type="domain" description="Protein kinase" evidence="1">
    <location>
        <begin position="225"/>
        <end position="432"/>
    </location>
</feature>
<evidence type="ECO:0000259" key="1">
    <source>
        <dbReference type="PROSITE" id="PS50011"/>
    </source>
</evidence>
<dbReference type="Gene3D" id="1.10.510.10">
    <property type="entry name" value="Transferase(Phosphotransferase) domain 1"/>
    <property type="match status" value="1"/>
</dbReference>
<accession>A0A067N6B5</accession>
<organism evidence="2 3">
    <name type="scientific">Botryobasidium botryosum (strain FD-172 SS1)</name>
    <dbReference type="NCBI Taxonomy" id="930990"/>
    <lineage>
        <taxon>Eukaryota</taxon>
        <taxon>Fungi</taxon>
        <taxon>Dikarya</taxon>
        <taxon>Basidiomycota</taxon>
        <taxon>Agaricomycotina</taxon>
        <taxon>Agaricomycetes</taxon>
        <taxon>Cantharellales</taxon>
        <taxon>Botryobasidiaceae</taxon>
        <taxon>Botryobasidium</taxon>
    </lineage>
</organism>
<dbReference type="AlphaFoldDB" id="A0A067N6B5"/>